<dbReference type="AlphaFoldDB" id="A0AA39ND19"/>
<feature type="compositionally biased region" description="Low complexity" evidence="1">
    <location>
        <begin position="22"/>
        <end position="45"/>
    </location>
</feature>
<dbReference type="Proteomes" id="UP001175227">
    <property type="component" value="Unassembled WGS sequence"/>
</dbReference>
<protein>
    <submittedName>
        <fullName evidence="2">Uncharacterized protein</fullName>
    </submittedName>
</protein>
<comment type="caution">
    <text evidence="2">The sequence shown here is derived from an EMBL/GenBank/DDBJ whole genome shotgun (WGS) entry which is preliminary data.</text>
</comment>
<reference evidence="2" key="1">
    <citation type="submission" date="2023-06" db="EMBL/GenBank/DDBJ databases">
        <authorList>
            <consortium name="Lawrence Berkeley National Laboratory"/>
            <person name="Ahrendt S."/>
            <person name="Sahu N."/>
            <person name="Indic B."/>
            <person name="Wong-Bajracharya J."/>
            <person name="Merenyi Z."/>
            <person name="Ke H.-M."/>
            <person name="Monk M."/>
            <person name="Kocsube S."/>
            <person name="Drula E."/>
            <person name="Lipzen A."/>
            <person name="Balint B."/>
            <person name="Henrissat B."/>
            <person name="Andreopoulos B."/>
            <person name="Martin F.M."/>
            <person name="Harder C.B."/>
            <person name="Rigling D."/>
            <person name="Ford K.L."/>
            <person name="Foster G.D."/>
            <person name="Pangilinan J."/>
            <person name="Papanicolaou A."/>
            <person name="Barry K."/>
            <person name="LaButti K."/>
            <person name="Viragh M."/>
            <person name="Koriabine M."/>
            <person name="Yan M."/>
            <person name="Riley R."/>
            <person name="Champramary S."/>
            <person name="Plett K.L."/>
            <person name="Tsai I.J."/>
            <person name="Slot J."/>
            <person name="Sipos G."/>
            <person name="Plett J."/>
            <person name="Nagy L.G."/>
            <person name="Grigoriev I.V."/>
        </authorList>
    </citation>
    <scope>NUCLEOTIDE SEQUENCE</scope>
    <source>
        <strain evidence="2">ICMP 16352</strain>
    </source>
</reference>
<name>A0AA39ND19_9AGAR</name>
<evidence type="ECO:0000256" key="1">
    <source>
        <dbReference type="SAM" id="MobiDB-lite"/>
    </source>
</evidence>
<keyword evidence="3" id="KW-1185">Reference proteome</keyword>
<evidence type="ECO:0000313" key="3">
    <source>
        <dbReference type="Proteomes" id="UP001175227"/>
    </source>
</evidence>
<sequence>MSDKVSMWATQPQASFPHGGASSSSPSVPVSQPSEPTVSSLFSQMSLDSSSLSQPSVLAHPPALAAGVDESAPNVSPSPPAECQAKAPKYQIEIQHKAVHVFSKVKDNLDASTIDDHSLNENIERVEGFSTTFGNLQRQLSLTHDQKSFKSIRFLVQETTEELNTCHDIIKKAQEELSYEYNTRTQFNNRPDAYDTCTIRFLTLYVSIEMLMFFLASHFQPLLQQAKPVIQLVAYMVVVTISNNSANPCPKDEVENVKKLINVLEQPMSKELDDTTFFTSIKKRIVNKFHQVNTGVLPSRKKNKRARGIWKIPTGMPKAKKLKLTKPVIVEKLLKWRKVQTKTIRQMFDAGHAITQEEMEVLWQDIEQITTLSWLSSVPARFGGANGDGKLKADQWRTIATTYMPITLIQMWSDLAASSKRRELLEFTMDLVQAVILATSHQTSQDLVGHYLLYMLSYRTRLKKLFPNYSAHPNHHMALHLSEYLLMFGPVHGWWTFPFERQIGMLERISTNYQPGKYEATIGVSYHKIANVRHLQRGMQLPPILQTCKSIFDRLVLGQLRSATDLLAVGDVYPDCGVPKETVRQHVEDLPHELSGTFPSLPQKVSWLTHVRINGIPYSVRSRNVGNNNPEKVVLLARPHLPASVTVQDPFARYPVLRAKMWSSKLSQGLQLVTPEIIDGHFAKCPARQEKDIDIVLPLSWNVIMDPKYQTHLQDNQMDVNNFGEYNGDEEDVVHS</sequence>
<evidence type="ECO:0000313" key="2">
    <source>
        <dbReference type="EMBL" id="KAK0463370.1"/>
    </source>
</evidence>
<organism evidence="2 3">
    <name type="scientific">Armillaria novae-zelandiae</name>
    <dbReference type="NCBI Taxonomy" id="153914"/>
    <lineage>
        <taxon>Eukaryota</taxon>
        <taxon>Fungi</taxon>
        <taxon>Dikarya</taxon>
        <taxon>Basidiomycota</taxon>
        <taxon>Agaricomycotina</taxon>
        <taxon>Agaricomycetes</taxon>
        <taxon>Agaricomycetidae</taxon>
        <taxon>Agaricales</taxon>
        <taxon>Marasmiineae</taxon>
        <taxon>Physalacriaceae</taxon>
        <taxon>Armillaria</taxon>
    </lineage>
</organism>
<accession>A0AA39ND19</accession>
<proteinExistence type="predicted"/>
<feature type="region of interest" description="Disordered" evidence="1">
    <location>
        <begin position="1"/>
        <end position="45"/>
    </location>
</feature>
<dbReference type="EMBL" id="JAUEPR010000110">
    <property type="protein sequence ID" value="KAK0463370.1"/>
    <property type="molecule type" value="Genomic_DNA"/>
</dbReference>
<gene>
    <name evidence="2" type="ORF">IW261DRAFT_1575724</name>
</gene>